<dbReference type="AlphaFoldDB" id="A0AAW5N102"/>
<dbReference type="Gene3D" id="3.40.30.10">
    <property type="entry name" value="Glutaredoxin"/>
    <property type="match status" value="1"/>
</dbReference>
<sequence length="88" mass="10287">FEHVENNVRSAVERLDLEYAVAMDNDFATWNAYSNRYWPAKYLIDARGHLRYAHFGEGAYDTTESHIRALLTERKDDLPEPVQIADRT</sequence>
<evidence type="ECO:0008006" key="3">
    <source>
        <dbReference type="Google" id="ProtNLM"/>
    </source>
</evidence>
<name>A0AAW5N102_9ESCH</name>
<feature type="non-terminal residue" evidence="1">
    <location>
        <position position="1"/>
    </location>
</feature>
<evidence type="ECO:0000313" key="1">
    <source>
        <dbReference type="EMBL" id="MCR6679093.1"/>
    </source>
</evidence>
<protein>
    <recommendedName>
        <fullName evidence="3">Redoxin domain-containing protein</fullName>
    </recommendedName>
</protein>
<accession>A0AAW5N102</accession>
<dbReference type="SUPFAM" id="SSF52833">
    <property type="entry name" value="Thioredoxin-like"/>
    <property type="match status" value="1"/>
</dbReference>
<evidence type="ECO:0000313" key="2">
    <source>
        <dbReference type="Proteomes" id="UP001206878"/>
    </source>
</evidence>
<dbReference type="EMBL" id="JANPXH010000811">
    <property type="protein sequence ID" value="MCR6679093.1"/>
    <property type="molecule type" value="Genomic_DNA"/>
</dbReference>
<dbReference type="InterPro" id="IPR036249">
    <property type="entry name" value="Thioredoxin-like_sf"/>
</dbReference>
<dbReference type="PANTHER" id="PTHR42852:SF13">
    <property type="entry name" value="PROTEIN DIPZ"/>
    <property type="match status" value="1"/>
</dbReference>
<proteinExistence type="predicted"/>
<dbReference type="Proteomes" id="UP001206878">
    <property type="component" value="Unassembled WGS sequence"/>
</dbReference>
<reference evidence="1" key="1">
    <citation type="submission" date="2022-07" db="EMBL/GenBank/DDBJ databases">
        <title>Diversity of ethanolamine utilization by human commensal Escherichia coli.</title>
        <authorList>
            <person name="Jubelin G."/>
        </authorList>
    </citation>
    <scope>NUCLEOTIDE SEQUENCE</scope>
    <source>
        <strain evidence="1">S1</strain>
    </source>
</reference>
<feature type="non-terminal residue" evidence="1">
    <location>
        <position position="88"/>
    </location>
</feature>
<dbReference type="PANTHER" id="PTHR42852">
    <property type="entry name" value="THIOL:DISULFIDE INTERCHANGE PROTEIN DSBE"/>
    <property type="match status" value="1"/>
</dbReference>
<comment type="caution">
    <text evidence="1">The sequence shown here is derived from an EMBL/GenBank/DDBJ whole genome shotgun (WGS) entry which is preliminary data.</text>
</comment>
<dbReference type="InterPro" id="IPR050553">
    <property type="entry name" value="Thioredoxin_ResA/DsbE_sf"/>
</dbReference>
<gene>
    <name evidence="1" type="ORF">NVV43_26790</name>
</gene>
<organism evidence="1 2">
    <name type="scientific">Escherichia marmotae</name>
    <dbReference type="NCBI Taxonomy" id="1499973"/>
    <lineage>
        <taxon>Bacteria</taxon>
        <taxon>Pseudomonadati</taxon>
        <taxon>Pseudomonadota</taxon>
        <taxon>Gammaproteobacteria</taxon>
        <taxon>Enterobacterales</taxon>
        <taxon>Enterobacteriaceae</taxon>
        <taxon>Escherichia</taxon>
    </lineage>
</organism>